<evidence type="ECO:0000256" key="6">
    <source>
        <dbReference type="ARBA" id="ARBA00022475"/>
    </source>
</evidence>
<evidence type="ECO:0000259" key="13">
    <source>
        <dbReference type="PROSITE" id="PS50928"/>
    </source>
</evidence>
<feature type="domain" description="ABC transmembrane type-1" evidence="13">
    <location>
        <begin position="90"/>
        <end position="279"/>
    </location>
</feature>
<evidence type="ECO:0000256" key="7">
    <source>
        <dbReference type="ARBA" id="ARBA00022692"/>
    </source>
</evidence>
<keyword evidence="5 11" id="KW-0813">Transport</keyword>
<dbReference type="OrthoDB" id="8013951at2"/>
<feature type="transmembrane region" description="Helical" evidence="11">
    <location>
        <begin position="32"/>
        <end position="52"/>
    </location>
</feature>
<feature type="transmembrane region" description="Helical" evidence="11">
    <location>
        <begin position="258"/>
        <end position="279"/>
    </location>
</feature>
<feature type="transmembrane region" description="Helical" evidence="11">
    <location>
        <begin position="127"/>
        <end position="147"/>
    </location>
</feature>
<comment type="function">
    <text evidence="10 12">Part of the ABC transporter complex UgpBAEC involved in sn-glycerol-3-phosphate (G3P) import. Probably responsible for the translocation of the substrate across the membrane.</text>
</comment>
<dbReference type="GO" id="GO:0005886">
    <property type="term" value="C:plasma membrane"/>
    <property type="evidence" value="ECO:0007669"/>
    <property type="project" value="UniProtKB-SubCell"/>
</dbReference>
<reference evidence="14 15" key="1">
    <citation type="journal article" date="2019" name="Microorganisms">
        <title>Genome Insights into the Novel Species Microvirga brassicacearum, a Rapeseed Endophyte with Biotechnological Potential.</title>
        <authorList>
            <person name="Jimenez-Gomez A."/>
            <person name="Saati-Santamaria Z."/>
            <person name="Igual J.M."/>
            <person name="Rivas R."/>
            <person name="Mateos P.F."/>
            <person name="Garcia-Fraile P."/>
        </authorList>
    </citation>
    <scope>NUCLEOTIDE SEQUENCE [LARGE SCALE GENOMIC DNA]</scope>
    <source>
        <strain evidence="14 15">CDVBN77</strain>
    </source>
</reference>
<feature type="transmembrane region" description="Helical" evidence="11">
    <location>
        <begin position="159"/>
        <end position="179"/>
    </location>
</feature>
<proteinExistence type="inferred from homology"/>
<dbReference type="SUPFAM" id="SSF161098">
    <property type="entry name" value="MetI-like"/>
    <property type="match status" value="1"/>
</dbReference>
<dbReference type="Pfam" id="PF00528">
    <property type="entry name" value="BPD_transp_1"/>
    <property type="match status" value="1"/>
</dbReference>
<keyword evidence="15" id="KW-1185">Reference proteome</keyword>
<dbReference type="InterPro" id="IPR000515">
    <property type="entry name" value="MetI-like"/>
</dbReference>
<keyword evidence="6 12" id="KW-1003">Cell membrane</keyword>
<evidence type="ECO:0000256" key="9">
    <source>
        <dbReference type="ARBA" id="ARBA00023136"/>
    </source>
</evidence>
<keyword evidence="9 11" id="KW-0472">Membrane</keyword>
<accession>A0A5N3PE66</accession>
<evidence type="ECO:0000256" key="3">
    <source>
        <dbReference type="ARBA" id="ARBA00011557"/>
    </source>
</evidence>
<evidence type="ECO:0000256" key="4">
    <source>
        <dbReference type="ARBA" id="ARBA00020515"/>
    </source>
</evidence>
<evidence type="ECO:0000256" key="8">
    <source>
        <dbReference type="ARBA" id="ARBA00022989"/>
    </source>
</evidence>
<comment type="similarity">
    <text evidence="2 11">Belongs to the binding-protein-dependent transport system permease family.</text>
</comment>
<dbReference type="Proteomes" id="UP000325684">
    <property type="component" value="Unassembled WGS sequence"/>
</dbReference>
<keyword evidence="7 11" id="KW-0812">Transmembrane</keyword>
<comment type="caution">
    <text evidence="14">The sequence shown here is derived from an EMBL/GenBank/DDBJ whole genome shotgun (WGS) entry which is preliminary data.</text>
</comment>
<feature type="transmembrane region" description="Helical" evidence="11">
    <location>
        <begin position="94"/>
        <end position="115"/>
    </location>
</feature>
<gene>
    <name evidence="12" type="primary">ugpE</name>
    <name evidence="14" type="ORF">FEZ63_06570</name>
</gene>
<dbReference type="EMBL" id="VCMV01000009">
    <property type="protein sequence ID" value="KAB0268026.1"/>
    <property type="molecule type" value="Genomic_DNA"/>
</dbReference>
<comment type="subcellular location">
    <subcellularLocation>
        <location evidence="12">Cell inner membrane</location>
        <topology evidence="12">Multi-pass membrane protein</topology>
    </subcellularLocation>
    <subcellularLocation>
        <location evidence="1 11">Cell membrane</location>
        <topology evidence="1 11">Multi-pass membrane protein</topology>
    </subcellularLocation>
</comment>
<evidence type="ECO:0000256" key="11">
    <source>
        <dbReference type="RuleBase" id="RU363032"/>
    </source>
</evidence>
<evidence type="ECO:0000256" key="1">
    <source>
        <dbReference type="ARBA" id="ARBA00004651"/>
    </source>
</evidence>
<comment type="subunit">
    <text evidence="3 12">The complex is composed of two ATP-binding proteins (UgpC), two transmembrane proteins (UgpA and UgpE) and a solute-binding protein (UgpB).</text>
</comment>
<evidence type="ECO:0000313" key="14">
    <source>
        <dbReference type="EMBL" id="KAB0268026.1"/>
    </source>
</evidence>
<feature type="transmembrane region" description="Helical" evidence="11">
    <location>
        <begin position="200"/>
        <end position="225"/>
    </location>
</feature>
<evidence type="ECO:0000256" key="5">
    <source>
        <dbReference type="ARBA" id="ARBA00022448"/>
    </source>
</evidence>
<dbReference type="Gene3D" id="1.10.3720.10">
    <property type="entry name" value="MetI-like"/>
    <property type="match status" value="1"/>
</dbReference>
<dbReference type="InterPro" id="IPR035906">
    <property type="entry name" value="MetI-like_sf"/>
</dbReference>
<keyword evidence="8 11" id="KW-1133">Transmembrane helix</keyword>
<dbReference type="PANTHER" id="PTHR43744:SF8">
    <property type="entry name" value="SN-GLYCEROL-3-PHOSPHATE TRANSPORT SYSTEM PERMEASE PROTEIN UGPE"/>
    <property type="match status" value="1"/>
</dbReference>
<evidence type="ECO:0000256" key="12">
    <source>
        <dbReference type="RuleBase" id="RU363056"/>
    </source>
</evidence>
<protein>
    <recommendedName>
        <fullName evidence="4 12">sn-glycerol-3-phosphate transport system permease protein UgpE</fullName>
    </recommendedName>
</protein>
<organism evidence="14 15">
    <name type="scientific">Microvirga brassicacearum</name>
    <dbReference type="NCBI Taxonomy" id="2580413"/>
    <lineage>
        <taxon>Bacteria</taxon>
        <taxon>Pseudomonadati</taxon>
        <taxon>Pseudomonadota</taxon>
        <taxon>Alphaproteobacteria</taxon>
        <taxon>Hyphomicrobiales</taxon>
        <taxon>Methylobacteriaceae</taxon>
        <taxon>Microvirga</taxon>
    </lineage>
</organism>
<name>A0A5N3PE66_9HYPH</name>
<dbReference type="CDD" id="cd06261">
    <property type="entry name" value="TM_PBP2"/>
    <property type="match status" value="1"/>
</dbReference>
<evidence type="ECO:0000256" key="10">
    <source>
        <dbReference type="ARBA" id="ARBA00037054"/>
    </source>
</evidence>
<evidence type="ECO:0000313" key="15">
    <source>
        <dbReference type="Proteomes" id="UP000325684"/>
    </source>
</evidence>
<dbReference type="PANTHER" id="PTHR43744">
    <property type="entry name" value="ABC TRANSPORTER PERMEASE PROTEIN MG189-RELATED-RELATED"/>
    <property type="match status" value="1"/>
</dbReference>
<evidence type="ECO:0000256" key="2">
    <source>
        <dbReference type="ARBA" id="ARBA00009306"/>
    </source>
</evidence>
<dbReference type="AlphaFoldDB" id="A0A5N3PE66"/>
<sequence>MTIDAAAFAPSIPAISIARPTKRGATGLNKSVGHLVMAVLAIFCLFPVYWMIVTSLRPANEVFDTSLWPTAASLDNYVYALNAIPIIEMLGNTLLVSAVVTVVQLFTGLLAAYAFARWRFPFDKLTYTLIALTWLVPFQVVMIPNYLLVADLGLLDSLAALILPHFAAALAILMLAQAMRSFPREVLEAARMDGAKSWRILWEVIAPNLRGTIASLTILIFISTWNEYFWPLLLSRTPENSVIQIGIQMFMTSEGTQWGPLMAASTMASLPILLLYVGLQRQVIQSFMKSGIR</sequence>
<dbReference type="PROSITE" id="PS50928">
    <property type="entry name" value="ABC_TM1"/>
    <property type="match status" value="1"/>
</dbReference>
<dbReference type="GO" id="GO:0055085">
    <property type="term" value="P:transmembrane transport"/>
    <property type="evidence" value="ECO:0007669"/>
    <property type="project" value="InterPro"/>
</dbReference>
<keyword evidence="12" id="KW-0997">Cell inner membrane</keyword>